<proteinExistence type="predicted"/>
<feature type="transmembrane region" description="Helical" evidence="1">
    <location>
        <begin position="18"/>
        <end position="39"/>
    </location>
</feature>
<feature type="transmembrane region" description="Helical" evidence="1">
    <location>
        <begin position="59"/>
        <end position="80"/>
    </location>
</feature>
<evidence type="ECO:0000313" key="3">
    <source>
        <dbReference type="Proteomes" id="UP000319817"/>
    </source>
</evidence>
<feature type="transmembrane region" description="Helical" evidence="1">
    <location>
        <begin position="166"/>
        <end position="185"/>
    </location>
</feature>
<keyword evidence="3" id="KW-1185">Reference proteome</keyword>
<evidence type="ECO:0008006" key="4">
    <source>
        <dbReference type="Google" id="ProtNLM"/>
    </source>
</evidence>
<dbReference type="AlphaFoldDB" id="A0A517P0C5"/>
<sequence length="223" mass="25375">MLKIADSHFFTLQRMVKFIVAAAILYIGTLILTPFPHYLPPDFARGFLRNKASFFYSSGYFIGFYAHIATAPIGLFLGIVQLSRTIRRSRPAIHRQLGQCYVWIVLIGVAPGGLIMATRSYGGISSQLCFGLISVAMWITTFVAWRRAMLHRYRAHGQWMCRSYTLMCSAIMLRVFSYVISGLTIDHTLAYQISAWLSWVPAMLLLELFFWQVNRQALSATVN</sequence>
<feature type="transmembrane region" description="Helical" evidence="1">
    <location>
        <begin position="100"/>
        <end position="118"/>
    </location>
</feature>
<accession>A0A517P0C5</accession>
<dbReference type="EMBL" id="CP036526">
    <property type="protein sequence ID" value="QDT12814.1"/>
    <property type="molecule type" value="Genomic_DNA"/>
</dbReference>
<dbReference type="OrthoDB" id="283150at2"/>
<organism evidence="2 3">
    <name type="scientific">Stieleria marina</name>
    <dbReference type="NCBI Taxonomy" id="1930275"/>
    <lineage>
        <taxon>Bacteria</taxon>
        <taxon>Pseudomonadati</taxon>
        <taxon>Planctomycetota</taxon>
        <taxon>Planctomycetia</taxon>
        <taxon>Pirellulales</taxon>
        <taxon>Pirellulaceae</taxon>
        <taxon>Stieleria</taxon>
    </lineage>
</organism>
<keyword evidence="1" id="KW-0472">Membrane</keyword>
<gene>
    <name evidence="2" type="ORF">K239x_48260</name>
</gene>
<dbReference type="Proteomes" id="UP000319817">
    <property type="component" value="Chromosome"/>
</dbReference>
<keyword evidence="1" id="KW-1133">Transmembrane helix</keyword>
<name>A0A517P0C5_9BACT</name>
<protein>
    <recommendedName>
        <fullName evidence="4">Membrane protein (DUF2306)</fullName>
    </recommendedName>
</protein>
<feature type="transmembrane region" description="Helical" evidence="1">
    <location>
        <begin position="124"/>
        <end position="145"/>
    </location>
</feature>
<evidence type="ECO:0000313" key="2">
    <source>
        <dbReference type="EMBL" id="QDT12814.1"/>
    </source>
</evidence>
<dbReference type="InterPro" id="IPR018750">
    <property type="entry name" value="DUF2306_membrane"/>
</dbReference>
<feature type="transmembrane region" description="Helical" evidence="1">
    <location>
        <begin position="191"/>
        <end position="211"/>
    </location>
</feature>
<dbReference type="Pfam" id="PF10067">
    <property type="entry name" value="DUF2306"/>
    <property type="match status" value="1"/>
</dbReference>
<evidence type="ECO:0000256" key="1">
    <source>
        <dbReference type="SAM" id="Phobius"/>
    </source>
</evidence>
<reference evidence="2 3" key="1">
    <citation type="submission" date="2019-02" db="EMBL/GenBank/DDBJ databases">
        <title>Deep-cultivation of Planctomycetes and their phenomic and genomic characterization uncovers novel biology.</title>
        <authorList>
            <person name="Wiegand S."/>
            <person name="Jogler M."/>
            <person name="Boedeker C."/>
            <person name="Pinto D."/>
            <person name="Vollmers J."/>
            <person name="Rivas-Marin E."/>
            <person name="Kohn T."/>
            <person name="Peeters S.H."/>
            <person name="Heuer A."/>
            <person name="Rast P."/>
            <person name="Oberbeckmann S."/>
            <person name="Bunk B."/>
            <person name="Jeske O."/>
            <person name="Meyerdierks A."/>
            <person name="Storesund J.E."/>
            <person name="Kallscheuer N."/>
            <person name="Luecker S."/>
            <person name="Lage O.M."/>
            <person name="Pohl T."/>
            <person name="Merkel B.J."/>
            <person name="Hornburger P."/>
            <person name="Mueller R.-W."/>
            <person name="Bruemmer F."/>
            <person name="Labrenz M."/>
            <person name="Spormann A.M."/>
            <person name="Op den Camp H."/>
            <person name="Overmann J."/>
            <person name="Amann R."/>
            <person name="Jetten M.S.M."/>
            <person name="Mascher T."/>
            <person name="Medema M.H."/>
            <person name="Devos D.P."/>
            <person name="Kaster A.-K."/>
            <person name="Ovreas L."/>
            <person name="Rohde M."/>
            <person name="Galperin M.Y."/>
            <person name="Jogler C."/>
        </authorList>
    </citation>
    <scope>NUCLEOTIDE SEQUENCE [LARGE SCALE GENOMIC DNA]</scope>
    <source>
        <strain evidence="2 3">K23_9</strain>
    </source>
</reference>
<keyword evidence="1" id="KW-0812">Transmembrane</keyword>